<dbReference type="Pfam" id="PF00528">
    <property type="entry name" value="BPD_transp_1"/>
    <property type="match status" value="1"/>
</dbReference>
<sequence>MSLRYRLILPLTLLLAAVMAYPLVFSAWISLHDYRLTRLYDVRFRGLDNYLFIFGDAPFLKAMTNTLMFVAGAVSLELVLGLGLALLLQRLVRFQNFARAVLLAPMFITPIAVGLMFRFMLSSELGVIPHYLRLMGLGVDWFNADLALFSLMLIDAWQWTPFMLLMFLAGLEALPRSPFEAAKVDGASPWMTFWHVTLPMLRPVILVALIIRALDAFKVFEYVYAITRGGPGDATEVILFHIYKTGFRFFRMGEAAAMAFVLIAITLVLVVILYSAMQRK</sequence>
<comment type="caution">
    <text evidence="9">The sequence shown here is derived from an EMBL/GenBank/DDBJ whole genome shotgun (WGS) entry which is preliminary data.</text>
</comment>
<protein>
    <submittedName>
        <fullName evidence="9">Multiple sugar transport system permease protein</fullName>
    </submittedName>
</protein>
<keyword evidence="9" id="KW-0762">Sugar transport</keyword>
<dbReference type="Gene3D" id="1.10.3720.10">
    <property type="entry name" value="MetI-like"/>
    <property type="match status" value="1"/>
</dbReference>
<feature type="transmembrane region" description="Helical" evidence="7">
    <location>
        <begin position="192"/>
        <end position="214"/>
    </location>
</feature>
<dbReference type="PANTHER" id="PTHR43005:SF1">
    <property type="entry name" value="SPERMIDINE_PUTRESCINE TRANSPORT SYSTEM PERMEASE PROTEIN"/>
    <property type="match status" value="1"/>
</dbReference>
<dbReference type="PROSITE" id="PS50928">
    <property type="entry name" value="ABC_TM1"/>
    <property type="match status" value="1"/>
</dbReference>
<comment type="subcellular location">
    <subcellularLocation>
        <location evidence="1 7">Cell membrane</location>
        <topology evidence="1 7">Multi-pass membrane protein</topology>
    </subcellularLocation>
</comment>
<keyword evidence="4 7" id="KW-0812">Transmembrane</keyword>
<dbReference type="CDD" id="cd06261">
    <property type="entry name" value="TM_PBP2"/>
    <property type="match status" value="1"/>
</dbReference>
<evidence type="ECO:0000256" key="1">
    <source>
        <dbReference type="ARBA" id="ARBA00004651"/>
    </source>
</evidence>
<reference evidence="10" key="1">
    <citation type="submission" date="2023-07" db="EMBL/GenBank/DDBJ databases">
        <title>Genome sequencing of Purple Non-Sulfur Bacteria from various extreme environments.</title>
        <authorList>
            <person name="Mayer M."/>
        </authorList>
    </citation>
    <scope>NUCLEOTIDE SEQUENCE [LARGE SCALE GENOMIC DNA]</scope>
    <source>
        <strain evidence="10">DSM 17935</strain>
    </source>
</reference>
<name>A0ABT3H649_9HYPH</name>
<evidence type="ECO:0000256" key="3">
    <source>
        <dbReference type="ARBA" id="ARBA00022475"/>
    </source>
</evidence>
<evidence type="ECO:0000256" key="5">
    <source>
        <dbReference type="ARBA" id="ARBA00022989"/>
    </source>
</evidence>
<feature type="domain" description="ABC transmembrane type-1" evidence="8">
    <location>
        <begin position="63"/>
        <end position="273"/>
    </location>
</feature>
<dbReference type="PANTHER" id="PTHR43005">
    <property type="entry name" value="BLR7065 PROTEIN"/>
    <property type="match status" value="1"/>
</dbReference>
<evidence type="ECO:0000259" key="8">
    <source>
        <dbReference type="PROSITE" id="PS50928"/>
    </source>
</evidence>
<keyword evidence="3" id="KW-1003">Cell membrane</keyword>
<dbReference type="InterPro" id="IPR000515">
    <property type="entry name" value="MetI-like"/>
</dbReference>
<evidence type="ECO:0000313" key="10">
    <source>
        <dbReference type="Proteomes" id="UP001209755"/>
    </source>
</evidence>
<keyword evidence="2 7" id="KW-0813">Transport</keyword>
<feature type="transmembrane region" description="Helical" evidence="7">
    <location>
        <begin position="141"/>
        <end position="171"/>
    </location>
</feature>
<dbReference type="EMBL" id="JAOQNS010000001">
    <property type="protein sequence ID" value="MCW2305860.1"/>
    <property type="molecule type" value="Genomic_DNA"/>
</dbReference>
<comment type="similarity">
    <text evidence="7">Belongs to the binding-protein-dependent transport system permease family.</text>
</comment>
<evidence type="ECO:0000313" key="9">
    <source>
        <dbReference type="EMBL" id="MCW2305860.1"/>
    </source>
</evidence>
<dbReference type="SUPFAM" id="SSF161098">
    <property type="entry name" value="MetI-like"/>
    <property type="match status" value="1"/>
</dbReference>
<dbReference type="Proteomes" id="UP001209755">
    <property type="component" value="Unassembled WGS sequence"/>
</dbReference>
<keyword evidence="6 7" id="KW-0472">Membrane</keyword>
<feature type="transmembrane region" description="Helical" evidence="7">
    <location>
        <begin position="100"/>
        <end position="121"/>
    </location>
</feature>
<keyword evidence="10" id="KW-1185">Reference proteome</keyword>
<dbReference type="InterPro" id="IPR035906">
    <property type="entry name" value="MetI-like_sf"/>
</dbReference>
<feature type="transmembrane region" description="Helical" evidence="7">
    <location>
        <begin position="67"/>
        <end position="88"/>
    </location>
</feature>
<proteinExistence type="inferred from homology"/>
<accession>A0ABT3H649</accession>
<evidence type="ECO:0000256" key="7">
    <source>
        <dbReference type="RuleBase" id="RU363032"/>
    </source>
</evidence>
<evidence type="ECO:0000256" key="6">
    <source>
        <dbReference type="ARBA" id="ARBA00023136"/>
    </source>
</evidence>
<dbReference type="RefSeq" id="WP_264599541.1">
    <property type="nucleotide sequence ID" value="NZ_JAOQNS010000001.1"/>
</dbReference>
<keyword evidence="5 7" id="KW-1133">Transmembrane helix</keyword>
<feature type="transmembrane region" description="Helical" evidence="7">
    <location>
        <begin position="255"/>
        <end position="276"/>
    </location>
</feature>
<organism evidence="9 10">
    <name type="scientific">Rhodobium gokarnense</name>
    <dbReference type="NCBI Taxonomy" id="364296"/>
    <lineage>
        <taxon>Bacteria</taxon>
        <taxon>Pseudomonadati</taxon>
        <taxon>Pseudomonadota</taxon>
        <taxon>Alphaproteobacteria</taxon>
        <taxon>Hyphomicrobiales</taxon>
        <taxon>Rhodobiaceae</taxon>
        <taxon>Rhodobium</taxon>
    </lineage>
</organism>
<evidence type="ECO:0000256" key="4">
    <source>
        <dbReference type="ARBA" id="ARBA00022692"/>
    </source>
</evidence>
<gene>
    <name evidence="9" type="ORF">M2319_000176</name>
</gene>
<evidence type="ECO:0000256" key="2">
    <source>
        <dbReference type="ARBA" id="ARBA00022448"/>
    </source>
</evidence>